<dbReference type="Proteomes" id="UP000823775">
    <property type="component" value="Unassembled WGS sequence"/>
</dbReference>
<evidence type="ECO:0000256" key="1">
    <source>
        <dbReference type="SAM" id="MobiDB-lite"/>
    </source>
</evidence>
<dbReference type="Pfam" id="PF09180">
    <property type="entry name" value="ProRS-C_1"/>
    <property type="match status" value="1"/>
</dbReference>
<dbReference type="Gene3D" id="3.30.110.30">
    <property type="entry name" value="C-terminal domain of ProRS"/>
    <property type="match status" value="1"/>
</dbReference>
<dbReference type="PANTHER" id="PTHR43382:SF3">
    <property type="entry name" value="PROLINE--TRNA LIGASE, CHLOROPLASTIC_MITOCHONDRIAL"/>
    <property type="match status" value="1"/>
</dbReference>
<dbReference type="PANTHER" id="PTHR43382">
    <property type="entry name" value="PROLYL-TRNA SYNTHETASE"/>
    <property type="match status" value="1"/>
</dbReference>
<dbReference type="SMART" id="SM00946">
    <property type="entry name" value="ProRS-C_1"/>
    <property type="match status" value="1"/>
</dbReference>
<dbReference type="InterPro" id="IPR004499">
    <property type="entry name" value="Pro-tRNA-ligase_IIa_arc-type"/>
</dbReference>
<feature type="compositionally biased region" description="Basic and acidic residues" evidence="1">
    <location>
        <begin position="1"/>
        <end position="19"/>
    </location>
</feature>
<feature type="region of interest" description="Disordered" evidence="1">
    <location>
        <begin position="1"/>
        <end position="27"/>
    </location>
</feature>
<dbReference type="InterPro" id="IPR017449">
    <property type="entry name" value="Pro-tRNA_synth_II"/>
</dbReference>
<gene>
    <name evidence="3" type="ORF">HAX54_034122</name>
</gene>
<organism evidence="3 4">
    <name type="scientific">Datura stramonium</name>
    <name type="common">Jimsonweed</name>
    <name type="synonym">Common thornapple</name>
    <dbReference type="NCBI Taxonomy" id="4076"/>
    <lineage>
        <taxon>Eukaryota</taxon>
        <taxon>Viridiplantae</taxon>
        <taxon>Streptophyta</taxon>
        <taxon>Embryophyta</taxon>
        <taxon>Tracheophyta</taxon>
        <taxon>Spermatophyta</taxon>
        <taxon>Magnoliopsida</taxon>
        <taxon>eudicotyledons</taxon>
        <taxon>Gunneridae</taxon>
        <taxon>Pentapetalae</taxon>
        <taxon>asterids</taxon>
        <taxon>lamiids</taxon>
        <taxon>Solanales</taxon>
        <taxon>Solanaceae</taxon>
        <taxon>Solanoideae</taxon>
        <taxon>Datureae</taxon>
        <taxon>Datura</taxon>
    </lineage>
</organism>
<keyword evidence="4" id="KW-1185">Reference proteome</keyword>
<proteinExistence type="predicted"/>
<dbReference type="EMBL" id="JACEIK010004388">
    <property type="protein sequence ID" value="MCD9645291.1"/>
    <property type="molecule type" value="Genomic_DNA"/>
</dbReference>
<evidence type="ECO:0000313" key="3">
    <source>
        <dbReference type="EMBL" id="MCD9645291.1"/>
    </source>
</evidence>
<feature type="domain" description="Proline-tRNA ligase class II C-terminal" evidence="2">
    <location>
        <begin position="183"/>
        <end position="249"/>
    </location>
</feature>
<evidence type="ECO:0000259" key="2">
    <source>
        <dbReference type="SMART" id="SM00946"/>
    </source>
</evidence>
<comment type="caution">
    <text evidence="3">The sequence shown here is derived from an EMBL/GenBank/DDBJ whole genome shotgun (WGS) entry which is preliminary data.</text>
</comment>
<sequence>MQLGKRDSVFSKHVDERPRPAGSYHTTDAREERMCNLRDLVGLGQMNRQKGFGPDMAARVIFNDIKGPKQTDLFNTKSLEYLEPSYQQNQSHTSQLASTITAWDKAVLNITEVVNREINMQMATEKEVQVWNTEAEQGGDAVMKEAGIHDAITTLANWEVEEATPLVTQNQQEHSNIVDVYSYNELKEAIAQGKWARGPWSAGDEEELKVKEETGATIRCFPFEQPEGPKKCLMTGNSADEVAIFAKSY</sequence>
<protein>
    <recommendedName>
        <fullName evidence="2">Proline-tRNA ligase class II C-terminal domain-containing protein</fullName>
    </recommendedName>
</protein>
<reference evidence="3 4" key="1">
    <citation type="journal article" date="2021" name="BMC Genomics">
        <title>Datura genome reveals duplications of psychoactive alkaloid biosynthetic genes and high mutation rate following tissue culture.</title>
        <authorList>
            <person name="Rajewski A."/>
            <person name="Carter-House D."/>
            <person name="Stajich J."/>
            <person name="Litt A."/>
        </authorList>
    </citation>
    <scope>NUCLEOTIDE SEQUENCE [LARGE SCALE GENOMIC DNA]</scope>
    <source>
        <strain evidence="3">AR-01</strain>
    </source>
</reference>
<name>A0ABS8VER7_DATST</name>
<dbReference type="InterPro" id="IPR016061">
    <property type="entry name" value="Pro-tRNA_ligase_II_C"/>
</dbReference>
<accession>A0ABS8VER7</accession>
<dbReference type="SUPFAM" id="SSF64586">
    <property type="entry name" value="C-terminal domain of ProRS"/>
    <property type="match status" value="1"/>
</dbReference>
<evidence type="ECO:0000313" key="4">
    <source>
        <dbReference type="Proteomes" id="UP000823775"/>
    </source>
</evidence>